<dbReference type="Proteomes" id="UP000054321">
    <property type="component" value="Unassembled WGS sequence"/>
</dbReference>
<dbReference type="PANTHER" id="PTHR37981">
    <property type="entry name" value="LIPASE 2"/>
    <property type="match status" value="1"/>
</dbReference>
<dbReference type="AlphaFoldDB" id="A0A0C3HHZ2"/>
<dbReference type="Pfam" id="PF13472">
    <property type="entry name" value="Lipase_GDSL_2"/>
    <property type="match status" value="1"/>
</dbReference>
<gene>
    <name evidence="2" type="ORF">OIDMADRAFT_22673</name>
</gene>
<evidence type="ECO:0000313" key="3">
    <source>
        <dbReference type="Proteomes" id="UP000054321"/>
    </source>
</evidence>
<dbReference type="HOGENOM" id="CLU_039960_1_0_1"/>
<reference evidence="3" key="2">
    <citation type="submission" date="2015-01" db="EMBL/GenBank/DDBJ databases">
        <title>Evolutionary Origins and Diversification of the Mycorrhizal Mutualists.</title>
        <authorList>
            <consortium name="DOE Joint Genome Institute"/>
            <consortium name="Mycorrhizal Genomics Consortium"/>
            <person name="Kohler A."/>
            <person name="Kuo A."/>
            <person name="Nagy L.G."/>
            <person name="Floudas D."/>
            <person name="Copeland A."/>
            <person name="Barry K.W."/>
            <person name="Cichocki N."/>
            <person name="Veneault-Fourrey C."/>
            <person name="LaButti K."/>
            <person name="Lindquist E.A."/>
            <person name="Lipzen A."/>
            <person name="Lundell T."/>
            <person name="Morin E."/>
            <person name="Murat C."/>
            <person name="Riley R."/>
            <person name="Ohm R."/>
            <person name="Sun H."/>
            <person name="Tunlid A."/>
            <person name="Henrissat B."/>
            <person name="Grigoriev I.V."/>
            <person name="Hibbett D.S."/>
            <person name="Martin F."/>
        </authorList>
    </citation>
    <scope>NUCLEOTIDE SEQUENCE [LARGE SCALE GENOMIC DNA]</scope>
    <source>
        <strain evidence="3">Zn</strain>
    </source>
</reference>
<name>A0A0C3HHZ2_OIDMZ</name>
<keyword evidence="3" id="KW-1185">Reference proteome</keyword>
<protein>
    <recommendedName>
        <fullName evidence="1">SGNH hydrolase-type esterase domain-containing protein</fullName>
    </recommendedName>
</protein>
<dbReference type="OrthoDB" id="21678at2759"/>
<accession>A0A0C3HHZ2</accession>
<dbReference type="PANTHER" id="PTHR37981:SF1">
    <property type="entry name" value="SGNH HYDROLASE-TYPE ESTERASE DOMAIN-CONTAINING PROTEIN"/>
    <property type="match status" value="1"/>
</dbReference>
<dbReference type="GO" id="GO:0016788">
    <property type="term" value="F:hydrolase activity, acting on ester bonds"/>
    <property type="evidence" value="ECO:0007669"/>
    <property type="project" value="InterPro"/>
</dbReference>
<sequence length="381" mass="42446">MRVSWPDNILAHFVVVVGLISAVTPSPFVICDRRSTLSTPQPIEAQCNSTSQGNVLTPRREFGLSIDTFAALGDSYASGLGAGQVLDRTCRRYHHSYPYLINTDPRLGNGNGRRFEPLTCAGATIRDVVERQIPQLTTKFDVITITAGGNDVGFGKIVDTCIFGIGTNSCERTMAAGRAYINDVLPLSLDRLLRHLGTKITPDTGRIYITGYAKFFNPNTPQCNFVSVSLLGRKPLDHYHRQKYNDLIDLVNAEIKDAAERVGPRVTYVNYDPYFGHCNGRLCEVGINEPNVNRPRLLFFERGSRDVSIPNQDSGVVVLVKRRFEKITSLFRLPDSDLRVFHPRSTGQRIIADAIIAHMEQDKAKTMGFESTLLNHVYCPL</sequence>
<proteinExistence type="predicted"/>
<dbReference type="SUPFAM" id="SSF52266">
    <property type="entry name" value="SGNH hydrolase"/>
    <property type="match status" value="1"/>
</dbReference>
<reference evidence="2 3" key="1">
    <citation type="submission" date="2014-04" db="EMBL/GenBank/DDBJ databases">
        <authorList>
            <consortium name="DOE Joint Genome Institute"/>
            <person name="Kuo A."/>
            <person name="Martino E."/>
            <person name="Perotto S."/>
            <person name="Kohler A."/>
            <person name="Nagy L.G."/>
            <person name="Floudas D."/>
            <person name="Copeland A."/>
            <person name="Barry K.W."/>
            <person name="Cichocki N."/>
            <person name="Veneault-Fourrey C."/>
            <person name="LaButti K."/>
            <person name="Lindquist E.A."/>
            <person name="Lipzen A."/>
            <person name="Lundell T."/>
            <person name="Morin E."/>
            <person name="Murat C."/>
            <person name="Sun H."/>
            <person name="Tunlid A."/>
            <person name="Henrissat B."/>
            <person name="Grigoriev I.V."/>
            <person name="Hibbett D.S."/>
            <person name="Martin F."/>
            <person name="Nordberg H.P."/>
            <person name="Cantor M.N."/>
            <person name="Hua S.X."/>
        </authorList>
    </citation>
    <scope>NUCLEOTIDE SEQUENCE [LARGE SCALE GENOMIC DNA]</scope>
    <source>
        <strain evidence="2 3">Zn</strain>
    </source>
</reference>
<dbReference type="GO" id="GO:0006629">
    <property type="term" value="P:lipid metabolic process"/>
    <property type="evidence" value="ECO:0007669"/>
    <property type="project" value="TreeGrafter"/>
</dbReference>
<evidence type="ECO:0000313" key="2">
    <source>
        <dbReference type="EMBL" id="KIN07821.1"/>
    </source>
</evidence>
<dbReference type="EMBL" id="KN832870">
    <property type="protein sequence ID" value="KIN07821.1"/>
    <property type="molecule type" value="Genomic_DNA"/>
</dbReference>
<dbReference type="InterPro" id="IPR013830">
    <property type="entry name" value="SGNH_hydro"/>
</dbReference>
<dbReference type="InterPro" id="IPR037460">
    <property type="entry name" value="SEST-like"/>
</dbReference>
<dbReference type="CDD" id="cd01823">
    <property type="entry name" value="SEST_like"/>
    <property type="match status" value="1"/>
</dbReference>
<dbReference type="InterPro" id="IPR036514">
    <property type="entry name" value="SGNH_hydro_sf"/>
</dbReference>
<dbReference type="InParanoid" id="A0A0C3HHZ2"/>
<dbReference type="Gene3D" id="3.40.50.1110">
    <property type="entry name" value="SGNH hydrolase"/>
    <property type="match status" value="1"/>
</dbReference>
<feature type="domain" description="SGNH hydrolase-type esterase" evidence="1">
    <location>
        <begin position="71"/>
        <end position="276"/>
    </location>
</feature>
<organism evidence="2 3">
    <name type="scientific">Oidiodendron maius (strain Zn)</name>
    <dbReference type="NCBI Taxonomy" id="913774"/>
    <lineage>
        <taxon>Eukaryota</taxon>
        <taxon>Fungi</taxon>
        <taxon>Dikarya</taxon>
        <taxon>Ascomycota</taxon>
        <taxon>Pezizomycotina</taxon>
        <taxon>Leotiomycetes</taxon>
        <taxon>Leotiomycetes incertae sedis</taxon>
        <taxon>Myxotrichaceae</taxon>
        <taxon>Oidiodendron</taxon>
    </lineage>
</organism>
<evidence type="ECO:0000259" key="1">
    <source>
        <dbReference type="Pfam" id="PF13472"/>
    </source>
</evidence>